<feature type="compositionally biased region" description="Acidic residues" evidence="1">
    <location>
        <begin position="1"/>
        <end position="11"/>
    </location>
</feature>
<accession>A0A7G6WWL1</accession>
<keyword evidence="2" id="KW-1133">Transmembrane helix</keyword>
<evidence type="ECO:0000256" key="1">
    <source>
        <dbReference type="SAM" id="MobiDB-lite"/>
    </source>
</evidence>
<reference evidence="3 4" key="2">
    <citation type="journal article" date="2020" name="Microbiol. Resour. Announc.">
        <title>Antarctic desert soil bacteria exhibit high novel natural product potential, evaluated through long-read genome sequencing and comparative genomics.</title>
        <authorList>
            <person name="Benaud N."/>
            <person name="Edwards R.J."/>
            <person name="Amos T.G."/>
            <person name="D'Agostino P.M."/>
            <person name="Gutierrez-Chavez C."/>
            <person name="Montgomery K."/>
            <person name="Nicetic I."/>
            <person name="Ferrari B.C."/>
        </authorList>
    </citation>
    <scope>NUCLEOTIDE SEQUENCE [LARGE SCALE GENOMIC DNA]</scope>
    <source>
        <strain evidence="3 4">SPB151</strain>
    </source>
</reference>
<keyword evidence="2" id="KW-0812">Transmembrane</keyword>
<dbReference type="AlphaFoldDB" id="A0A7G6WWL1"/>
<name>A0A7G6WWL1_9ACTN</name>
<feature type="region of interest" description="Disordered" evidence="1">
    <location>
        <begin position="66"/>
        <end position="94"/>
    </location>
</feature>
<keyword evidence="2" id="KW-0472">Membrane</keyword>
<dbReference type="EMBL" id="CP043661">
    <property type="protein sequence ID" value="QNE18376.1"/>
    <property type="molecule type" value="Genomic_DNA"/>
</dbReference>
<dbReference type="KEGG" id="kqi:F1D05_11315"/>
<evidence type="ECO:0000313" key="4">
    <source>
        <dbReference type="Proteomes" id="UP000515563"/>
    </source>
</evidence>
<protein>
    <submittedName>
        <fullName evidence="3">Uncharacterized protein</fullName>
    </submittedName>
</protein>
<evidence type="ECO:0000256" key="2">
    <source>
        <dbReference type="SAM" id="Phobius"/>
    </source>
</evidence>
<reference evidence="4" key="1">
    <citation type="submission" date="2019-09" db="EMBL/GenBank/DDBJ databases">
        <title>Antimicrobial potential of Antarctic Bacteria.</title>
        <authorList>
            <person name="Benaud N."/>
            <person name="Edwards R.J."/>
            <person name="Ferrari B.C."/>
        </authorList>
    </citation>
    <scope>NUCLEOTIDE SEQUENCE [LARGE SCALE GENOMIC DNA]</scope>
    <source>
        <strain evidence="4">SPB151</strain>
    </source>
</reference>
<dbReference type="Proteomes" id="UP000515563">
    <property type="component" value="Chromosome"/>
</dbReference>
<keyword evidence="4" id="KW-1185">Reference proteome</keyword>
<dbReference type="RefSeq" id="WP_185447468.1">
    <property type="nucleotide sequence ID" value="NZ_CP043661.1"/>
</dbReference>
<organism evidence="3 4">
    <name type="scientific">Kribbella qitaiheensis</name>
    <dbReference type="NCBI Taxonomy" id="1544730"/>
    <lineage>
        <taxon>Bacteria</taxon>
        <taxon>Bacillati</taxon>
        <taxon>Actinomycetota</taxon>
        <taxon>Actinomycetes</taxon>
        <taxon>Propionibacteriales</taxon>
        <taxon>Kribbellaceae</taxon>
        <taxon>Kribbella</taxon>
    </lineage>
</organism>
<feature type="transmembrane region" description="Helical" evidence="2">
    <location>
        <begin position="42"/>
        <end position="63"/>
    </location>
</feature>
<feature type="region of interest" description="Disordered" evidence="1">
    <location>
        <begin position="1"/>
        <end position="31"/>
    </location>
</feature>
<sequence length="356" mass="36541">MSPTDEVDDLLTEAGARWRAGQPSPPEPDLDRIIVSKKPRRWVVPALAAASVAAIATAAIVFLPDRNDPSPSVAQGKESTAAGKGAIASTGARKHPLQVRNGDRVQVDGQVVAAPAKPAVYCIPVASDLPATVGAPPKPAACAPGAEVKLTGVDPDRLSGLPTVDGVKAGFAHLEGIWTDGQIAVDKQGPVVKLPDAGSTVPCAAPTGGWKPGDSSDLVTPAVEAFVSARPNQLQELSIGWPNGLPTDNGASTGPSVLMIGVAHGDVAQIRRLLTPLVKGNLCVTQVKLSKTEVDNLRNKLAAIPTSVLSPLSYGGGVGDHPVNIDLRVLDDKAVTALEPLGLDNLNIQPVIKPAP</sequence>
<proteinExistence type="predicted"/>
<gene>
    <name evidence="3" type="ORF">F1D05_11315</name>
</gene>
<evidence type="ECO:0000313" key="3">
    <source>
        <dbReference type="EMBL" id="QNE18376.1"/>
    </source>
</evidence>